<dbReference type="EMBL" id="MNCJ02000316">
    <property type="protein sequence ID" value="KAF5822119.1"/>
    <property type="molecule type" value="Genomic_DNA"/>
</dbReference>
<dbReference type="AlphaFoldDB" id="A0A9K3JV91"/>
<comment type="caution">
    <text evidence="2">The sequence shown here is derived from an EMBL/GenBank/DDBJ whole genome shotgun (WGS) entry which is preliminary data.</text>
</comment>
<evidence type="ECO:0000313" key="2">
    <source>
        <dbReference type="EMBL" id="KAF5822119.1"/>
    </source>
</evidence>
<gene>
    <name evidence="2" type="ORF">HanXRQr2_Chr01g0022771</name>
</gene>
<dbReference type="PANTHER" id="PTHR35301">
    <property type="entry name" value="CLAVATA3/ESR (CLE)-RELATED PROTEIN 41-RELATED"/>
    <property type="match status" value="1"/>
</dbReference>
<evidence type="ECO:0000313" key="3">
    <source>
        <dbReference type="Proteomes" id="UP000215914"/>
    </source>
</evidence>
<dbReference type="PANTHER" id="PTHR35301:SF1">
    <property type="entry name" value="CLAVATA3_ESR (CLE)-RELATED PROTEIN 41-RELATED"/>
    <property type="match status" value="1"/>
</dbReference>
<feature type="compositionally biased region" description="Polar residues" evidence="1">
    <location>
        <begin position="73"/>
        <end position="94"/>
    </location>
</feature>
<sequence length="130" mass="14495">MDIDLLWSFGGWYYILFSETINYCMAKLRSSSQISLFSNPRSCSSLLCVALLILTILITMLQSSSSMEVASLPTHQATSSNSQDESSRSPTTTTDFRHQRTRHQSHPKPTRSFEAAAHEVPSGPNPISNR</sequence>
<dbReference type="Proteomes" id="UP000215914">
    <property type="component" value="Unassembled WGS sequence"/>
</dbReference>
<evidence type="ECO:0000256" key="1">
    <source>
        <dbReference type="SAM" id="MobiDB-lite"/>
    </source>
</evidence>
<dbReference type="InterPro" id="IPR037495">
    <property type="entry name" value="CLE41/42/44"/>
</dbReference>
<dbReference type="GO" id="GO:0033612">
    <property type="term" value="F:receptor serine/threonine kinase binding"/>
    <property type="evidence" value="ECO:0007669"/>
    <property type="project" value="InterPro"/>
</dbReference>
<accession>A0A9K3JV91</accession>
<reference evidence="2" key="2">
    <citation type="submission" date="2020-06" db="EMBL/GenBank/DDBJ databases">
        <title>Helianthus annuus Genome sequencing and assembly Release 2.</title>
        <authorList>
            <person name="Gouzy J."/>
            <person name="Langlade N."/>
            <person name="Munos S."/>
        </authorList>
    </citation>
    <scope>NUCLEOTIDE SEQUENCE</scope>
    <source>
        <tissue evidence="2">Leaves</tissue>
    </source>
</reference>
<organism evidence="2 3">
    <name type="scientific">Helianthus annuus</name>
    <name type="common">Common sunflower</name>
    <dbReference type="NCBI Taxonomy" id="4232"/>
    <lineage>
        <taxon>Eukaryota</taxon>
        <taxon>Viridiplantae</taxon>
        <taxon>Streptophyta</taxon>
        <taxon>Embryophyta</taxon>
        <taxon>Tracheophyta</taxon>
        <taxon>Spermatophyta</taxon>
        <taxon>Magnoliopsida</taxon>
        <taxon>eudicotyledons</taxon>
        <taxon>Gunneridae</taxon>
        <taxon>Pentapetalae</taxon>
        <taxon>asterids</taxon>
        <taxon>campanulids</taxon>
        <taxon>Asterales</taxon>
        <taxon>Asteraceae</taxon>
        <taxon>Asteroideae</taxon>
        <taxon>Heliantheae alliance</taxon>
        <taxon>Heliantheae</taxon>
        <taxon>Helianthus</taxon>
    </lineage>
</organism>
<keyword evidence="3" id="KW-1185">Reference proteome</keyword>
<evidence type="ECO:0008006" key="4">
    <source>
        <dbReference type="Google" id="ProtNLM"/>
    </source>
</evidence>
<name>A0A9K3JV91_HELAN</name>
<proteinExistence type="predicted"/>
<protein>
    <recommendedName>
        <fullName evidence="4">CLAVATA3/ESR (CLE)-related protein TDIF</fullName>
    </recommendedName>
</protein>
<dbReference type="GO" id="GO:0010089">
    <property type="term" value="P:xylem development"/>
    <property type="evidence" value="ECO:0007669"/>
    <property type="project" value="InterPro"/>
</dbReference>
<dbReference type="Gramene" id="mRNA:HanXRQr2_Chr01g0022771">
    <property type="protein sequence ID" value="CDS:HanXRQr2_Chr01g0022771.1"/>
    <property type="gene ID" value="HanXRQr2_Chr01g0022771"/>
</dbReference>
<reference evidence="2" key="1">
    <citation type="journal article" date="2017" name="Nature">
        <title>The sunflower genome provides insights into oil metabolism, flowering and Asterid evolution.</title>
        <authorList>
            <person name="Badouin H."/>
            <person name="Gouzy J."/>
            <person name="Grassa C.J."/>
            <person name="Murat F."/>
            <person name="Staton S.E."/>
            <person name="Cottret L."/>
            <person name="Lelandais-Briere C."/>
            <person name="Owens G.L."/>
            <person name="Carrere S."/>
            <person name="Mayjonade B."/>
            <person name="Legrand L."/>
            <person name="Gill N."/>
            <person name="Kane N.C."/>
            <person name="Bowers J.E."/>
            <person name="Hubner S."/>
            <person name="Bellec A."/>
            <person name="Berard A."/>
            <person name="Berges H."/>
            <person name="Blanchet N."/>
            <person name="Boniface M.C."/>
            <person name="Brunel D."/>
            <person name="Catrice O."/>
            <person name="Chaidir N."/>
            <person name="Claudel C."/>
            <person name="Donnadieu C."/>
            <person name="Faraut T."/>
            <person name="Fievet G."/>
            <person name="Helmstetter N."/>
            <person name="King M."/>
            <person name="Knapp S.J."/>
            <person name="Lai Z."/>
            <person name="Le Paslier M.C."/>
            <person name="Lippi Y."/>
            <person name="Lorenzon L."/>
            <person name="Mandel J.R."/>
            <person name="Marage G."/>
            <person name="Marchand G."/>
            <person name="Marquand E."/>
            <person name="Bret-Mestries E."/>
            <person name="Morien E."/>
            <person name="Nambeesan S."/>
            <person name="Nguyen T."/>
            <person name="Pegot-Espagnet P."/>
            <person name="Pouilly N."/>
            <person name="Raftis F."/>
            <person name="Sallet E."/>
            <person name="Schiex T."/>
            <person name="Thomas J."/>
            <person name="Vandecasteele C."/>
            <person name="Vares D."/>
            <person name="Vear F."/>
            <person name="Vautrin S."/>
            <person name="Crespi M."/>
            <person name="Mangin B."/>
            <person name="Burke J.M."/>
            <person name="Salse J."/>
            <person name="Munos S."/>
            <person name="Vincourt P."/>
            <person name="Rieseberg L.H."/>
            <person name="Langlade N.B."/>
        </authorList>
    </citation>
    <scope>NUCLEOTIDE SEQUENCE</scope>
    <source>
        <tissue evidence="2">Leaves</tissue>
    </source>
</reference>
<feature type="compositionally biased region" description="Basic residues" evidence="1">
    <location>
        <begin position="99"/>
        <end position="109"/>
    </location>
</feature>
<feature type="region of interest" description="Disordered" evidence="1">
    <location>
        <begin position="70"/>
        <end position="130"/>
    </location>
</feature>